<name>A0A376BAR3_9ASCO</name>
<dbReference type="SUPFAM" id="SSF50630">
    <property type="entry name" value="Acid proteases"/>
    <property type="match status" value="1"/>
</dbReference>
<keyword evidence="10" id="KW-1185">Reference proteome</keyword>
<evidence type="ECO:0000256" key="7">
    <source>
        <dbReference type="RuleBase" id="RU000454"/>
    </source>
</evidence>
<keyword evidence="3" id="KW-0732">Signal</keyword>
<proteinExistence type="inferred from homology"/>
<dbReference type="Proteomes" id="UP000262825">
    <property type="component" value="Unassembled WGS sequence"/>
</dbReference>
<reference evidence="10" key="1">
    <citation type="submission" date="2018-06" db="EMBL/GenBank/DDBJ databases">
        <authorList>
            <person name="Guldener U."/>
        </authorList>
    </citation>
    <scope>NUCLEOTIDE SEQUENCE [LARGE SCALE GENOMIC DNA]</scope>
    <source>
        <strain evidence="10">UTAD17</strain>
    </source>
</reference>
<comment type="similarity">
    <text evidence="1 7">Belongs to the peptidase A1 family.</text>
</comment>
<dbReference type="InterPro" id="IPR033121">
    <property type="entry name" value="PEPTIDASE_A1"/>
</dbReference>
<keyword evidence="2 7" id="KW-0645">Protease</keyword>
<dbReference type="InterPro" id="IPR001969">
    <property type="entry name" value="Aspartic_peptidase_AS"/>
</dbReference>
<dbReference type="InterPro" id="IPR021109">
    <property type="entry name" value="Peptidase_aspartic_dom_sf"/>
</dbReference>
<keyword evidence="6" id="KW-0865">Zymogen</keyword>
<evidence type="ECO:0000256" key="1">
    <source>
        <dbReference type="ARBA" id="ARBA00007447"/>
    </source>
</evidence>
<evidence type="ECO:0000259" key="8">
    <source>
        <dbReference type="PROSITE" id="PS51767"/>
    </source>
</evidence>
<dbReference type="PROSITE" id="PS00141">
    <property type="entry name" value="ASP_PROTEASE"/>
    <property type="match status" value="1"/>
</dbReference>
<organism evidence="9 10">
    <name type="scientific">Saccharomycodes ludwigii</name>
    <dbReference type="NCBI Taxonomy" id="36035"/>
    <lineage>
        <taxon>Eukaryota</taxon>
        <taxon>Fungi</taxon>
        <taxon>Dikarya</taxon>
        <taxon>Ascomycota</taxon>
        <taxon>Saccharomycotina</taxon>
        <taxon>Saccharomycetes</taxon>
        <taxon>Saccharomycodales</taxon>
        <taxon>Saccharomycodaceae</taxon>
        <taxon>Saccharomycodes</taxon>
    </lineage>
</organism>
<evidence type="ECO:0000313" key="10">
    <source>
        <dbReference type="Proteomes" id="UP000262825"/>
    </source>
</evidence>
<evidence type="ECO:0000313" key="9">
    <source>
        <dbReference type="EMBL" id="SSD61773.1"/>
    </source>
</evidence>
<sequence>MNFGSRNEDTGYNSTVKFIQFDMDQINGNSGGSTTHADANKRHYYNTTSNYVLKLIESQESFYSIDLCIGQPQCQKVTVLLDTGSSDLWIMSHNNKYCKEITSTVEIGTNKINCNKYGTFDVNKSKSFITIPNSKYLVEYLDDTRVEGIWGIDKFWLQGGNSDDYILDLPFGVGFDSNSTVGVLGIGIPRHSKTDNKKFQITYQTENLPMRLYNKGLIEWPLYSIYLVNDDYDYDGDGVESSQILFGAVDNSKYEIGTLKTFKMINSENPSLPPFKLEIPLTNIYLGNNSISSIGDTKDSNKGNKKFIGCILDTGSTFNHFPQVAFDSLVHLVKREFGDDAIRYSNISDGTSSNTGEFTGSTSKNGPYCYLRINNTEKDYNKLEQMELKIEFSSYHNITIKLSDLLLQNIPILVADPLTSTTTIANTSISRVTQIEYIIGVFPNEKLHSIILGKLFMKKVYTIFDLKNFHISIGNVKVNTVNNRNSGSRISWNKIIKSVVYYNVAKNIGLEKSLSMDGSVTGSHTWEVAFDNVYNNRGMRGCYYSYKCSVILMPLLLIVLLLL</sequence>
<dbReference type="InterPro" id="IPR001461">
    <property type="entry name" value="Aspartic_peptidase_A1"/>
</dbReference>
<protein>
    <recommendedName>
        <fullName evidence="8">Peptidase A1 domain-containing protein</fullName>
    </recommendedName>
</protein>
<dbReference type="GO" id="GO:0031505">
    <property type="term" value="P:fungal-type cell wall organization"/>
    <property type="evidence" value="ECO:0007669"/>
    <property type="project" value="TreeGrafter"/>
</dbReference>
<dbReference type="AlphaFoldDB" id="A0A376BAR3"/>
<gene>
    <name evidence="9" type="ORF">SCODWIG_03534</name>
</gene>
<feature type="domain" description="Peptidase A1" evidence="8">
    <location>
        <begin position="63"/>
        <end position="474"/>
    </location>
</feature>
<dbReference type="VEuPathDB" id="FungiDB:SCODWIG_03534"/>
<keyword evidence="4 7" id="KW-0064">Aspartyl protease</keyword>
<keyword evidence="5 7" id="KW-0378">Hydrolase</keyword>
<dbReference type="PRINTS" id="PR00792">
    <property type="entry name" value="PEPSIN"/>
</dbReference>
<dbReference type="GO" id="GO:0009277">
    <property type="term" value="C:fungal-type cell wall"/>
    <property type="evidence" value="ECO:0007669"/>
    <property type="project" value="TreeGrafter"/>
</dbReference>
<evidence type="ECO:0000256" key="3">
    <source>
        <dbReference type="ARBA" id="ARBA00022729"/>
    </source>
</evidence>
<accession>A0A376BAR3</accession>
<evidence type="ECO:0000256" key="4">
    <source>
        <dbReference type="ARBA" id="ARBA00022750"/>
    </source>
</evidence>
<evidence type="ECO:0000256" key="6">
    <source>
        <dbReference type="ARBA" id="ARBA00023145"/>
    </source>
</evidence>
<dbReference type="Gene3D" id="2.40.70.10">
    <property type="entry name" value="Acid Proteases"/>
    <property type="match status" value="2"/>
</dbReference>
<dbReference type="GO" id="GO:0005576">
    <property type="term" value="C:extracellular region"/>
    <property type="evidence" value="ECO:0007669"/>
    <property type="project" value="TreeGrafter"/>
</dbReference>
<dbReference type="PROSITE" id="PS51767">
    <property type="entry name" value="PEPTIDASE_A1"/>
    <property type="match status" value="1"/>
</dbReference>
<dbReference type="OrthoDB" id="771136at2759"/>
<dbReference type="EMBL" id="UFAJ01000883">
    <property type="protein sequence ID" value="SSD61773.1"/>
    <property type="molecule type" value="Genomic_DNA"/>
</dbReference>
<dbReference type="GO" id="GO:0004190">
    <property type="term" value="F:aspartic-type endopeptidase activity"/>
    <property type="evidence" value="ECO:0007669"/>
    <property type="project" value="UniProtKB-KW"/>
</dbReference>
<dbReference type="PANTHER" id="PTHR47965:SF12">
    <property type="entry name" value="ASPARTIC PROTEINASE 3-RELATED"/>
    <property type="match status" value="1"/>
</dbReference>
<dbReference type="GO" id="GO:0006508">
    <property type="term" value="P:proteolysis"/>
    <property type="evidence" value="ECO:0007669"/>
    <property type="project" value="UniProtKB-KW"/>
</dbReference>
<evidence type="ECO:0000256" key="2">
    <source>
        <dbReference type="ARBA" id="ARBA00022670"/>
    </source>
</evidence>
<dbReference type="Pfam" id="PF00026">
    <property type="entry name" value="Asp"/>
    <property type="match status" value="1"/>
</dbReference>
<dbReference type="PANTHER" id="PTHR47965">
    <property type="entry name" value="ASPARTYL PROTEASE-RELATED"/>
    <property type="match status" value="1"/>
</dbReference>
<evidence type="ECO:0000256" key="5">
    <source>
        <dbReference type="ARBA" id="ARBA00022801"/>
    </source>
</evidence>